<dbReference type="EMBL" id="JABFRW010000134">
    <property type="protein sequence ID" value="NOT34614.1"/>
    <property type="molecule type" value="Genomic_DNA"/>
</dbReference>
<dbReference type="InterPro" id="IPR035959">
    <property type="entry name" value="RutC-like_sf"/>
</dbReference>
<name>A0A849SPP6_UNCEI</name>
<reference evidence="2 3" key="1">
    <citation type="submission" date="2020-04" db="EMBL/GenBank/DDBJ databases">
        <title>Metagenomic profiling of ammonia- and methane-oxidizing microorganisms in a Dutch drinking water treatment plant.</title>
        <authorList>
            <person name="Poghosyan L."/>
            <person name="Leucker S."/>
        </authorList>
    </citation>
    <scope>NUCLEOTIDE SEQUENCE [LARGE SCALE GENOMIC DNA]</scope>
    <source>
        <strain evidence="2">S-RSF-IL-03</strain>
    </source>
</reference>
<dbReference type="NCBIfam" id="TIGR00004">
    <property type="entry name" value="Rid family detoxifying hydrolase"/>
    <property type="match status" value="1"/>
</dbReference>
<evidence type="ECO:0000313" key="2">
    <source>
        <dbReference type="EMBL" id="NOT34614.1"/>
    </source>
</evidence>
<evidence type="ECO:0000256" key="1">
    <source>
        <dbReference type="ARBA" id="ARBA00010552"/>
    </source>
</evidence>
<dbReference type="PANTHER" id="PTHR11803">
    <property type="entry name" value="2-IMINOBUTANOATE/2-IMINOPROPANOATE DEAMINASE RIDA"/>
    <property type="match status" value="1"/>
</dbReference>
<dbReference type="CDD" id="cd00448">
    <property type="entry name" value="YjgF_YER057c_UK114_family"/>
    <property type="match status" value="1"/>
</dbReference>
<dbReference type="PANTHER" id="PTHR11803:SF39">
    <property type="entry name" value="2-IMINOBUTANOATE_2-IMINOPROPANOATE DEAMINASE"/>
    <property type="match status" value="1"/>
</dbReference>
<dbReference type="SUPFAM" id="SSF55298">
    <property type="entry name" value="YjgF-like"/>
    <property type="match status" value="1"/>
</dbReference>
<evidence type="ECO:0008006" key="4">
    <source>
        <dbReference type="Google" id="ProtNLM"/>
    </source>
</evidence>
<evidence type="ECO:0000313" key="3">
    <source>
        <dbReference type="Proteomes" id="UP000580839"/>
    </source>
</evidence>
<dbReference type="InterPro" id="IPR006175">
    <property type="entry name" value="YjgF/YER057c/UK114"/>
</dbReference>
<dbReference type="Proteomes" id="UP000580839">
    <property type="component" value="Unassembled WGS sequence"/>
</dbReference>
<sequence length="134" mass="14083">MSLQQPVQVSDAPSAIGPYSQAQFVDLGDRRMLWSAGQVGLDPSTMELVPGGVEAQTERALLNLTAVLAGAGLTLANVVKTSVFLVDMADFQAMNGIYARYFQGVPPARTTIAALGLPKNARVEIEVVAIGPRG</sequence>
<organism evidence="2 3">
    <name type="scientific">Eiseniibacteriota bacterium</name>
    <dbReference type="NCBI Taxonomy" id="2212470"/>
    <lineage>
        <taxon>Bacteria</taxon>
        <taxon>Candidatus Eiseniibacteriota</taxon>
    </lineage>
</organism>
<dbReference type="InterPro" id="IPR006056">
    <property type="entry name" value="RidA"/>
</dbReference>
<dbReference type="GO" id="GO:0019239">
    <property type="term" value="F:deaminase activity"/>
    <property type="evidence" value="ECO:0007669"/>
    <property type="project" value="TreeGrafter"/>
</dbReference>
<dbReference type="Pfam" id="PF01042">
    <property type="entry name" value="Ribonuc_L-PSP"/>
    <property type="match status" value="1"/>
</dbReference>
<dbReference type="GO" id="GO:0005829">
    <property type="term" value="C:cytosol"/>
    <property type="evidence" value="ECO:0007669"/>
    <property type="project" value="TreeGrafter"/>
</dbReference>
<dbReference type="AlphaFoldDB" id="A0A849SPP6"/>
<protein>
    <recommendedName>
        <fullName evidence="4">RidA family protein</fullName>
    </recommendedName>
</protein>
<accession>A0A849SPP6</accession>
<comment type="caution">
    <text evidence="2">The sequence shown here is derived from an EMBL/GenBank/DDBJ whole genome shotgun (WGS) entry which is preliminary data.</text>
</comment>
<proteinExistence type="inferred from homology"/>
<dbReference type="Gene3D" id="3.30.1330.40">
    <property type="entry name" value="RutC-like"/>
    <property type="match status" value="1"/>
</dbReference>
<gene>
    <name evidence="2" type="ORF">HOP12_10655</name>
</gene>
<comment type="similarity">
    <text evidence="1">Belongs to the RutC family.</text>
</comment>
<dbReference type="FunFam" id="3.30.1330.40:FF:000001">
    <property type="entry name" value="L-PSP family endoribonuclease"/>
    <property type="match status" value="1"/>
</dbReference>